<dbReference type="PROSITE" id="PS51186">
    <property type="entry name" value="GNAT"/>
    <property type="match status" value="1"/>
</dbReference>
<dbReference type="EMBL" id="BMNA01000014">
    <property type="protein sequence ID" value="GGM15457.1"/>
    <property type="molecule type" value="Genomic_DNA"/>
</dbReference>
<dbReference type="Gene3D" id="3.40.630.30">
    <property type="match status" value="1"/>
</dbReference>
<dbReference type="InterPro" id="IPR016181">
    <property type="entry name" value="Acyl_CoA_acyltransferase"/>
</dbReference>
<protein>
    <recommendedName>
        <fullName evidence="1">N-acetyltransferase domain-containing protein</fullName>
    </recommendedName>
</protein>
<dbReference type="SUPFAM" id="SSF55729">
    <property type="entry name" value="Acyl-CoA N-acyltransferases (Nat)"/>
    <property type="match status" value="1"/>
</dbReference>
<reference evidence="2" key="2">
    <citation type="submission" date="2020-09" db="EMBL/GenBank/DDBJ databases">
        <authorList>
            <person name="Sun Q."/>
            <person name="Zhou Y."/>
        </authorList>
    </citation>
    <scope>NUCLEOTIDE SEQUENCE</scope>
    <source>
        <strain evidence="2">CGMCC 4.7308</strain>
    </source>
</reference>
<feature type="domain" description="N-acetyltransferase" evidence="1">
    <location>
        <begin position="5"/>
        <end position="162"/>
    </location>
</feature>
<dbReference type="GO" id="GO:0016747">
    <property type="term" value="F:acyltransferase activity, transferring groups other than amino-acyl groups"/>
    <property type="evidence" value="ECO:0007669"/>
    <property type="project" value="InterPro"/>
</dbReference>
<dbReference type="CDD" id="cd04301">
    <property type="entry name" value="NAT_SF"/>
    <property type="match status" value="1"/>
</dbReference>
<dbReference type="InterPro" id="IPR000182">
    <property type="entry name" value="GNAT_dom"/>
</dbReference>
<organism evidence="2 3">
    <name type="scientific">Nakamurella endophytica</name>
    <dbReference type="NCBI Taxonomy" id="1748367"/>
    <lineage>
        <taxon>Bacteria</taxon>
        <taxon>Bacillati</taxon>
        <taxon>Actinomycetota</taxon>
        <taxon>Actinomycetes</taxon>
        <taxon>Nakamurellales</taxon>
        <taxon>Nakamurellaceae</taxon>
        <taxon>Nakamurella</taxon>
    </lineage>
</organism>
<comment type="caution">
    <text evidence="2">The sequence shown here is derived from an EMBL/GenBank/DDBJ whole genome shotgun (WGS) entry which is preliminary data.</text>
</comment>
<reference evidence="2" key="1">
    <citation type="journal article" date="2014" name="Int. J. Syst. Evol. Microbiol.">
        <title>Complete genome sequence of Corynebacterium casei LMG S-19264T (=DSM 44701T), isolated from a smear-ripened cheese.</title>
        <authorList>
            <consortium name="US DOE Joint Genome Institute (JGI-PGF)"/>
            <person name="Walter F."/>
            <person name="Albersmeier A."/>
            <person name="Kalinowski J."/>
            <person name="Ruckert C."/>
        </authorList>
    </citation>
    <scope>NUCLEOTIDE SEQUENCE</scope>
    <source>
        <strain evidence="2">CGMCC 4.7308</strain>
    </source>
</reference>
<evidence type="ECO:0000259" key="1">
    <source>
        <dbReference type="PROSITE" id="PS51186"/>
    </source>
</evidence>
<keyword evidence="3" id="KW-1185">Reference proteome</keyword>
<dbReference type="Proteomes" id="UP000655208">
    <property type="component" value="Unassembled WGS sequence"/>
</dbReference>
<dbReference type="Pfam" id="PF13508">
    <property type="entry name" value="Acetyltransf_7"/>
    <property type="match status" value="1"/>
</dbReference>
<evidence type="ECO:0000313" key="2">
    <source>
        <dbReference type="EMBL" id="GGM15457.1"/>
    </source>
</evidence>
<gene>
    <name evidence="2" type="ORF">GCM10011594_39320</name>
</gene>
<dbReference type="AlphaFoldDB" id="A0A917T9K1"/>
<evidence type="ECO:0000313" key="3">
    <source>
        <dbReference type="Proteomes" id="UP000655208"/>
    </source>
</evidence>
<proteinExistence type="predicted"/>
<accession>A0A917T9K1</accession>
<name>A0A917T9K1_9ACTN</name>
<sequence>MSPPLLLRAADPADAGEILTVQRAAFVTEAQAHDTPHLPPLVETLTEVRAALTDGGTRVLVAELAGPRGGRLVGAARCTVRDGRGWIGRVAVAPDVAGTGIGSALLQRLHDDLGPSVTGFSLWTGGRSTGNHAWYAGHGYLVTGRTADHLGVPVVTMARPVLRGAPDPLASVVVVLSAAPDGPRPDPGEVAAGPLPGELARGALRHGESLRTAALRLAGPGAAFVRPLAYYRTGGDDTPVLATVLVRP</sequence>